<dbReference type="RefSeq" id="WP_378981843.1">
    <property type="nucleotide sequence ID" value="NZ_JBHRVD010000001.1"/>
</dbReference>
<accession>A0ABV7MVV6</accession>
<comment type="caution">
    <text evidence="2">The sequence shown here is derived from an EMBL/GenBank/DDBJ whole genome shotgun (WGS) entry which is preliminary data.</text>
</comment>
<proteinExistence type="predicted"/>
<name>A0ABV7MVV6_9HYPH</name>
<reference evidence="3" key="1">
    <citation type="journal article" date="2019" name="Int. J. Syst. Evol. Microbiol.">
        <title>The Global Catalogue of Microorganisms (GCM) 10K type strain sequencing project: providing services to taxonomists for standard genome sequencing and annotation.</title>
        <authorList>
            <consortium name="The Broad Institute Genomics Platform"/>
            <consortium name="The Broad Institute Genome Sequencing Center for Infectious Disease"/>
            <person name="Wu L."/>
            <person name="Ma J."/>
        </authorList>
    </citation>
    <scope>NUCLEOTIDE SEQUENCE [LARGE SCALE GENOMIC DNA]</scope>
    <source>
        <strain evidence="3">ICMP 19515</strain>
    </source>
</reference>
<evidence type="ECO:0000313" key="2">
    <source>
        <dbReference type="EMBL" id="MFC3324743.1"/>
    </source>
</evidence>
<organism evidence="2 3">
    <name type="scientific">Mesorhizobium cantuariense</name>
    <dbReference type="NCBI Taxonomy" id="1300275"/>
    <lineage>
        <taxon>Bacteria</taxon>
        <taxon>Pseudomonadati</taxon>
        <taxon>Pseudomonadota</taxon>
        <taxon>Alphaproteobacteria</taxon>
        <taxon>Hyphomicrobiales</taxon>
        <taxon>Phyllobacteriaceae</taxon>
        <taxon>Mesorhizobium</taxon>
    </lineage>
</organism>
<evidence type="ECO:0000256" key="1">
    <source>
        <dbReference type="SAM" id="MobiDB-lite"/>
    </source>
</evidence>
<dbReference type="EMBL" id="JBHRVD010000001">
    <property type="protein sequence ID" value="MFC3324743.1"/>
    <property type="molecule type" value="Genomic_DNA"/>
</dbReference>
<feature type="region of interest" description="Disordered" evidence="1">
    <location>
        <begin position="1"/>
        <end position="21"/>
    </location>
</feature>
<protein>
    <submittedName>
        <fullName evidence="2">Uncharacterized protein</fullName>
    </submittedName>
</protein>
<sequence>MRFEYGSSSNTVPVSRKRDYQASTSRVNASVDACDLCYIGCQFLPEPDKTYCLLGCDLLCN</sequence>
<keyword evidence="3" id="KW-1185">Reference proteome</keyword>
<evidence type="ECO:0000313" key="3">
    <source>
        <dbReference type="Proteomes" id="UP001595648"/>
    </source>
</evidence>
<feature type="compositionally biased region" description="Polar residues" evidence="1">
    <location>
        <begin position="1"/>
        <end position="13"/>
    </location>
</feature>
<dbReference type="Proteomes" id="UP001595648">
    <property type="component" value="Unassembled WGS sequence"/>
</dbReference>
<gene>
    <name evidence="2" type="ORF">ACFOJ9_23685</name>
</gene>